<dbReference type="PANTHER" id="PTHR42827:SF1">
    <property type="entry name" value="IRON-SULFUR CLUSTER-BINDING PROTEIN"/>
    <property type="match status" value="1"/>
</dbReference>
<dbReference type="PROSITE" id="PS00198">
    <property type="entry name" value="4FE4S_FER_1"/>
    <property type="match status" value="1"/>
</dbReference>
<dbReference type="AlphaFoldDB" id="A0A2M7E983"/>
<dbReference type="InterPro" id="IPR017900">
    <property type="entry name" value="4Fe4S_Fe_S_CS"/>
</dbReference>
<name>A0A2M7E983_9BACT</name>
<dbReference type="EMBL" id="PETL01000145">
    <property type="protein sequence ID" value="PIV64283.1"/>
    <property type="molecule type" value="Genomic_DNA"/>
</dbReference>
<accession>A0A2M7E983</accession>
<dbReference type="InterPro" id="IPR017896">
    <property type="entry name" value="4Fe4S_Fe-S-bd"/>
</dbReference>
<keyword evidence="2" id="KW-0408">Iron</keyword>
<sequence length="301" mass="33994">MRLRKPQSGLIIEGGEMINSKEVKEYAKKCGADLIGIASIERFKDVPAQHNPSSIFPEAKSIIVIGRRITRGTLRGVEEGTQFDLYSLYGDVWLQDRFLAMTTFKIAEFLEDNRYEAVPLPNLPPQVPPMGIAVRPDQPPPNVMVDFDDAAMRAGLGEIGYCGILLTPEFGPRQRFQIILTDAKLEPNPLLKQKICDRCMECIKNCPLDAIDSTKEKEINICGKKMLVAEIDYAKCTTCKNGASPNRYHPAGNPDRLAAICVRSCIDHLEKMNKLKNRFQSSFRKRAPWKIGKREMDFYKI</sequence>
<gene>
    <name evidence="5" type="ORF">COS11_02980</name>
</gene>
<evidence type="ECO:0000313" key="5">
    <source>
        <dbReference type="EMBL" id="PIV64283.1"/>
    </source>
</evidence>
<evidence type="ECO:0000259" key="4">
    <source>
        <dbReference type="PROSITE" id="PS51379"/>
    </source>
</evidence>
<dbReference type="GO" id="GO:0051536">
    <property type="term" value="F:iron-sulfur cluster binding"/>
    <property type="evidence" value="ECO:0007669"/>
    <property type="project" value="UniProtKB-KW"/>
</dbReference>
<protein>
    <recommendedName>
        <fullName evidence="4">4Fe-4S ferredoxin-type domain-containing protein</fullName>
    </recommendedName>
</protein>
<proteinExistence type="predicted"/>
<dbReference type="PANTHER" id="PTHR42827">
    <property type="entry name" value="IRON-SULFUR CLUSTER-BINDING PROTEIN-RELATED"/>
    <property type="match status" value="1"/>
</dbReference>
<evidence type="ECO:0000313" key="6">
    <source>
        <dbReference type="Proteomes" id="UP000228886"/>
    </source>
</evidence>
<dbReference type="SUPFAM" id="SSF54862">
    <property type="entry name" value="4Fe-4S ferredoxins"/>
    <property type="match status" value="1"/>
</dbReference>
<dbReference type="Proteomes" id="UP000228886">
    <property type="component" value="Unassembled WGS sequence"/>
</dbReference>
<feature type="domain" description="4Fe-4S ferredoxin-type" evidence="4">
    <location>
        <begin position="187"/>
        <end position="216"/>
    </location>
</feature>
<evidence type="ECO:0000256" key="3">
    <source>
        <dbReference type="ARBA" id="ARBA00023014"/>
    </source>
</evidence>
<organism evidence="5 6">
    <name type="scientific">bacterium (Candidatus Ratteibacteria) CG01_land_8_20_14_3_00_40_19</name>
    <dbReference type="NCBI Taxonomy" id="2014290"/>
    <lineage>
        <taxon>Bacteria</taxon>
        <taxon>Candidatus Ratteibacteria</taxon>
    </lineage>
</organism>
<reference evidence="6" key="1">
    <citation type="submission" date="2017-09" db="EMBL/GenBank/DDBJ databases">
        <title>Depth-based differentiation of microbial function through sediment-hosted aquifers and enrichment of novel symbionts in the deep terrestrial subsurface.</title>
        <authorList>
            <person name="Probst A.J."/>
            <person name="Ladd B."/>
            <person name="Jarett J.K."/>
            <person name="Geller-Mcgrath D.E."/>
            <person name="Sieber C.M.K."/>
            <person name="Emerson J.B."/>
            <person name="Anantharaman K."/>
            <person name="Thomas B.C."/>
            <person name="Malmstrom R."/>
            <person name="Stieglmeier M."/>
            <person name="Klingl A."/>
            <person name="Woyke T."/>
            <person name="Ryan C.M."/>
            <person name="Banfield J.F."/>
        </authorList>
    </citation>
    <scope>NUCLEOTIDE SEQUENCE [LARGE SCALE GENOMIC DNA]</scope>
</reference>
<keyword evidence="1" id="KW-0479">Metal-binding</keyword>
<dbReference type="PROSITE" id="PS51379">
    <property type="entry name" value="4FE4S_FER_2"/>
    <property type="match status" value="1"/>
</dbReference>
<keyword evidence="3" id="KW-0411">Iron-sulfur</keyword>
<comment type="caution">
    <text evidence="5">The sequence shown here is derived from an EMBL/GenBank/DDBJ whole genome shotgun (WGS) entry which is preliminary data.</text>
</comment>
<dbReference type="GO" id="GO:0046872">
    <property type="term" value="F:metal ion binding"/>
    <property type="evidence" value="ECO:0007669"/>
    <property type="project" value="UniProtKB-KW"/>
</dbReference>
<evidence type="ECO:0000256" key="1">
    <source>
        <dbReference type="ARBA" id="ARBA00022723"/>
    </source>
</evidence>
<evidence type="ECO:0000256" key="2">
    <source>
        <dbReference type="ARBA" id="ARBA00023004"/>
    </source>
</evidence>